<accession>A0A5C6U1J2</accession>
<evidence type="ECO:0000313" key="2">
    <source>
        <dbReference type="EMBL" id="TXC65646.1"/>
    </source>
</evidence>
<dbReference type="EMBL" id="VOPW01000001">
    <property type="protein sequence ID" value="TXC65646.1"/>
    <property type="molecule type" value="Genomic_DNA"/>
</dbReference>
<keyword evidence="3" id="KW-1185">Reference proteome</keyword>
<protein>
    <submittedName>
        <fullName evidence="2">Uncharacterized protein</fullName>
    </submittedName>
</protein>
<feature type="region of interest" description="Disordered" evidence="1">
    <location>
        <begin position="79"/>
        <end position="127"/>
    </location>
</feature>
<reference evidence="2 3" key="1">
    <citation type="submission" date="2019-08" db="EMBL/GenBank/DDBJ databases">
        <authorList>
            <person name="Khan S.A."/>
            <person name="Jeon C.O."/>
            <person name="Jeong S.E."/>
        </authorList>
    </citation>
    <scope>NUCLEOTIDE SEQUENCE [LARGE SCALE GENOMIC DNA]</scope>
    <source>
        <strain evidence="3">IMCC1728</strain>
    </source>
</reference>
<gene>
    <name evidence="2" type="ORF">FSC37_04960</name>
</gene>
<organism evidence="2 3">
    <name type="scientific">Piscinibacter aquaticus</name>
    <dbReference type="NCBI Taxonomy" id="392597"/>
    <lineage>
        <taxon>Bacteria</taxon>
        <taxon>Pseudomonadati</taxon>
        <taxon>Pseudomonadota</taxon>
        <taxon>Betaproteobacteria</taxon>
        <taxon>Burkholderiales</taxon>
        <taxon>Sphaerotilaceae</taxon>
        <taxon>Piscinibacter</taxon>
    </lineage>
</organism>
<evidence type="ECO:0000256" key="1">
    <source>
        <dbReference type="SAM" id="MobiDB-lite"/>
    </source>
</evidence>
<proteinExistence type="predicted"/>
<comment type="caution">
    <text evidence="2">The sequence shown here is derived from an EMBL/GenBank/DDBJ whole genome shotgun (WGS) entry which is preliminary data.</text>
</comment>
<dbReference type="Proteomes" id="UP000321832">
    <property type="component" value="Unassembled WGS sequence"/>
</dbReference>
<evidence type="ECO:0000313" key="3">
    <source>
        <dbReference type="Proteomes" id="UP000321832"/>
    </source>
</evidence>
<sequence length="127" mass="13898">MTKPWTRPENPAMNRPLPAPDAIARLESLAAELASLEPELERWLAATTDAAHERERARRASLHLRLQVSRVAAVLAPAAPESGGAPWHGQERRGPQRATNVARLPERPSSGRADTPATPGPHDWEPF</sequence>
<name>A0A5C6U1J2_9BURK</name>
<dbReference type="AlphaFoldDB" id="A0A5C6U1J2"/>